<dbReference type="InterPro" id="IPR002885">
    <property type="entry name" value="PPR_rpt"/>
</dbReference>
<feature type="repeat" description="PPR" evidence="2">
    <location>
        <begin position="314"/>
        <end position="348"/>
    </location>
</feature>
<dbReference type="EMBL" id="QPKB01000001">
    <property type="protein sequence ID" value="RWR73397.1"/>
    <property type="molecule type" value="Genomic_DNA"/>
</dbReference>
<feature type="repeat" description="PPR" evidence="2">
    <location>
        <begin position="230"/>
        <end position="264"/>
    </location>
</feature>
<evidence type="ECO:0000256" key="1">
    <source>
        <dbReference type="ARBA" id="ARBA00022737"/>
    </source>
</evidence>
<name>A0A443N4F1_9MAGN</name>
<protein>
    <submittedName>
        <fullName evidence="4">Pentatricopeptide repeat-containing protein isoform X1</fullName>
    </submittedName>
</protein>
<dbReference type="Gene3D" id="1.25.40.10">
    <property type="entry name" value="Tetratricopeptide repeat domain"/>
    <property type="match status" value="3"/>
</dbReference>
<evidence type="ECO:0000313" key="4">
    <source>
        <dbReference type="EMBL" id="RWR73397.1"/>
    </source>
</evidence>
<evidence type="ECO:0000256" key="2">
    <source>
        <dbReference type="PROSITE-ProRule" id="PRU00708"/>
    </source>
</evidence>
<organism evidence="4 5">
    <name type="scientific">Cinnamomum micranthum f. kanehirae</name>
    <dbReference type="NCBI Taxonomy" id="337451"/>
    <lineage>
        <taxon>Eukaryota</taxon>
        <taxon>Viridiplantae</taxon>
        <taxon>Streptophyta</taxon>
        <taxon>Embryophyta</taxon>
        <taxon>Tracheophyta</taxon>
        <taxon>Spermatophyta</taxon>
        <taxon>Magnoliopsida</taxon>
        <taxon>Magnoliidae</taxon>
        <taxon>Laurales</taxon>
        <taxon>Lauraceae</taxon>
        <taxon>Cinnamomum</taxon>
    </lineage>
</organism>
<dbReference type="Pfam" id="PF13812">
    <property type="entry name" value="PPR_3"/>
    <property type="match status" value="1"/>
</dbReference>
<dbReference type="PROSITE" id="PS51375">
    <property type="entry name" value="PPR"/>
    <property type="match status" value="7"/>
</dbReference>
<accession>A0A443N4F1</accession>
<dbReference type="NCBIfam" id="TIGR00756">
    <property type="entry name" value="PPR"/>
    <property type="match status" value="6"/>
</dbReference>
<dbReference type="InterPro" id="IPR011990">
    <property type="entry name" value="TPR-like_helical_dom_sf"/>
</dbReference>
<sequence length="563" mass="62221">MADSDKAMPEFSSLNKDPNYASLSNKEKDEASPGKAQNLLGKNLSCLLPSSSDSQTQANCLACLSKNVCQTVRSRTKVMKILVDRGKAHEAQSLFDTLLEEGHKPSLITYTTLLAALTIQKLFASIPSLLSQVENDGIKPDSIFFNAIINAFSEAGNVEEAMKTFWKMKEYGCKPTTSTFNTLIKGYGIAGVQPDVVSYNTLARAYAEGGETYRAEELILEMKSMGLQPNERTCGIIVTGYCKEGNMTDALNFICRMKDLRVLPNLVLKLMKEYRVNPDVITFSTIMNGWSEAGLMDRCRQVFNDMVDASIEPDIHAYSILAKGYVRAQEPEKAEKLLTTMEESGIRPNVVIFTTIISGWCSAAKMENAMKVYEKMCESGSSPNLKTFETLIWGYGETRQPWKAEEMLQIMEAMGVPPKKNTIQLVAEAWLAVGLADEASRALSTLNDEETPSESDTSTEIEVESLHAAYQKQNMSASNSNLFQIQGTASHRNRLATLTKRNMMVLRNTGLSSVSLSASTKLMSLSRTCRFGVRSPIICRRLSQVHLGIYGQIVNSCGLVFLN</sequence>
<feature type="repeat" description="PPR" evidence="2">
    <location>
        <begin position="349"/>
        <end position="383"/>
    </location>
</feature>
<dbReference type="Proteomes" id="UP000283530">
    <property type="component" value="Unassembled WGS sequence"/>
</dbReference>
<dbReference type="OrthoDB" id="185373at2759"/>
<evidence type="ECO:0000256" key="3">
    <source>
        <dbReference type="SAM" id="MobiDB-lite"/>
    </source>
</evidence>
<reference evidence="4 5" key="1">
    <citation type="journal article" date="2019" name="Nat. Plants">
        <title>Stout camphor tree genome fills gaps in understanding of flowering plant genome evolution.</title>
        <authorList>
            <person name="Chaw S.M."/>
            <person name="Liu Y.C."/>
            <person name="Wu Y.W."/>
            <person name="Wang H.Y."/>
            <person name="Lin C.I."/>
            <person name="Wu C.S."/>
            <person name="Ke H.M."/>
            <person name="Chang L.Y."/>
            <person name="Hsu C.Y."/>
            <person name="Yang H.T."/>
            <person name="Sudianto E."/>
            <person name="Hsu M.H."/>
            <person name="Wu K.P."/>
            <person name="Wang L.N."/>
            <person name="Leebens-Mack J.H."/>
            <person name="Tsai I.J."/>
        </authorList>
    </citation>
    <scope>NUCLEOTIDE SEQUENCE [LARGE SCALE GENOMIC DNA]</scope>
    <source>
        <strain evidence="5">cv. Chaw 1501</strain>
        <tissue evidence="4">Young leaves</tissue>
    </source>
</reference>
<feature type="repeat" description="PPR" evidence="2">
    <location>
        <begin position="384"/>
        <end position="418"/>
    </location>
</feature>
<dbReference type="STRING" id="337451.A0A443N4F1"/>
<dbReference type="PANTHER" id="PTHR47931:SF2">
    <property type="entry name" value="OS01G0228400 PROTEIN"/>
    <property type="match status" value="1"/>
</dbReference>
<keyword evidence="5" id="KW-1185">Reference proteome</keyword>
<dbReference type="AlphaFoldDB" id="A0A443N4F1"/>
<feature type="repeat" description="PPR" evidence="2">
    <location>
        <begin position="195"/>
        <end position="229"/>
    </location>
</feature>
<proteinExistence type="predicted"/>
<evidence type="ECO:0000313" key="5">
    <source>
        <dbReference type="Proteomes" id="UP000283530"/>
    </source>
</evidence>
<gene>
    <name evidence="4" type="ORF">CKAN_00167400</name>
</gene>
<keyword evidence="1" id="KW-0677">Repeat</keyword>
<feature type="region of interest" description="Disordered" evidence="3">
    <location>
        <begin position="1"/>
        <end position="35"/>
    </location>
</feature>
<dbReference type="PANTHER" id="PTHR47931">
    <property type="entry name" value="OS01G0228400 PROTEIN"/>
    <property type="match status" value="1"/>
</dbReference>
<feature type="repeat" description="PPR" evidence="2">
    <location>
        <begin position="279"/>
        <end position="313"/>
    </location>
</feature>
<dbReference type="SUPFAM" id="SSF81901">
    <property type="entry name" value="HCP-like"/>
    <property type="match status" value="1"/>
</dbReference>
<dbReference type="Pfam" id="PF13041">
    <property type="entry name" value="PPR_2"/>
    <property type="match status" value="3"/>
</dbReference>
<feature type="repeat" description="PPR" evidence="2">
    <location>
        <begin position="141"/>
        <end position="175"/>
    </location>
</feature>
<feature type="compositionally biased region" description="Polar residues" evidence="3">
    <location>
        <begin position="12"/>
        <end position="24"/>
    </location>
</feature>
<comment type="caution">
    <text evidence="4">The sequence shown here is derived from an EMBL/GenBank/DDBJ whole genome shotgun (WGS) entry which is preliminary data.</text>
</comment>